<evidence type="ECO:0000256" key="1">
    <source>
        <dbReference type="SAM" id="MobiDB-lite"/>
    </source>
</evidence>
<protein>
    <submittedName>
        <fullName evidence="2">Uncharacterized protein</fullName>
    </submittedName>
</protein>
<dbReference type="EMBL" id="ML145299">
    <property type="protein sequence ID" value="TBU51627.1"/>
    <property type="molecule type" value="Genomic_DNA"/>
</dbReference>
<feature type="region of interest" description="Disordered" evidence="1">
    <location>
        <begin position="1"/>
        <end position="48"/>
    </location>
</feature>
<proteinExistence type="predicted"/>
<reference evidence="2 3" key="1">
    <citation type="submission" date="2019-01" db="EMBL/GenBank/DDBJ databases">
        <title>Draft genome sequences of three monokaryotic isolates of the white-rot basidiomycete fungus Dichomitus squalens.</title>
        <authorList>
            <consortium name="DOE Joint Genome Institute"/>
            <person name="Lopez S.C."/>
            <person name="Andreopoulos B."/>
            <person name="Pangilinan J."/>
            <person name="Lipzen A."/>
            <person name="Riley R."/>
            <person name="Ahrendt S."/>
            <person name="Ng V."/>
            <person name="Barry K."/>
            <person name="Daum C."/>
            <person name="Grigoriev I.V."/>
            <person name="Hilden K.S."/>
            <person name="Makela M.R."/>
            <person name="de Vries R.P."/>
        </authorList>
    </citation>
    <scope>NUCLEOTIDE SEQUENCE [LARGE SCALE GENOMIC DNA]</scope>
    <source>
        <strain evidence="2 3">CBS 464.89</strain>
    </source>
</reference>
<dbReference type="AlphaFoldDB" id="A0A4Q9PEF4"/>
<evidence type="ECO:0000313" key="2">
    <source>
        <dbReference type="EMBL" id="TBU51627.1"/>
    </source>
</evidence>
<feature type="region of interest" description="Disordered" evidence="1">
    <location>
        <begin position="149"/>
        <end position="169"/>
    </location>
</feature>
<feature type="region of interest" description="Disordered" evidence="1">
    <location>
        <begin position="97"/>
        <end position="128"/>
    </location>
</feature>
<name>A0A4Q9PEF4_9APHY</name>
<accession>A0A4Q9PEF4</accession>
<sequence>MNTESASPAYEEPSSSGNTSRTQGLHALSSGIASLEHPSKRMRLEDLTPNIQTHNRFAFLAIEESDENYEQSSSGSETDEDAGVADADPMLHEEVTNVLARKTVPEPSRKKTARSSGKRSNHSTARAAVKHAVTGWSLKRKHAEVENCDPLIPAPSQPESPNTLSSQTSVGVGAVAPAVLIAPSPASCHT</sequence>
<keyword evidence="3" id="KW-1185">Reference proteome</keyword>
<feature type="region of interest" description="Disordered" evidence="1">
    <location>
        <begin position="62"/>
        <end position="85"/>
    </location>
</feature>
<evidence type="ECO:0000313" key="3">
    <source>
        <dbReference type="Proteomes" id="UP000292082"/>
    </source>
</evidence>
<feature type="compositionally biased region" description="Low complexity" evidence="1">
    <location>
        <begin position="1"/>
        <end position="16"/>
    </location>
</feature>
<feature type="compositionally biased region" description="Polar residues" evidence="1">
    <location>
        <begin position="159"/>
        <end position="169"/>
    </location>
</feature>
<feature type="compositionally biased region" description="Basic and acidic residues" evidence="1">
    <location>
        <begin position="37"/>
        <end position="46"/>
    </location>
</feature>
<gene>
    <name evidence="2" type="ORF">BD310DRAFT_910549</name>
</gene>
<dbReference type="Proteomes" id="UP000292082">
    <property type="component" value="Unassembled WGS sequence"/>
</dbReference>
<feature type="compositionally biased region" description="Basic residues" evidence="1">
    <location>
        <begin position="110"/>
        <end position="121"/>
    </location>
</feature>
<organism evidence="2 3">
    <name type="scientific">Dichomitus squalens</name>
    <dbReference type="NCBI Taxonomy" id="114155"/>
    <lineage>
        <taxon>Eukaryota</taxon>
        <taxon>Fungi</taxon>
        <taxon>Dikarya</taxon>
        <taxon>Basidiomycota</taxon>
        <taxon>Agaricomycotina</taxon>
        <taxon>Agaricomycetes</taxon>
        <taxon>Polyporales</taxon>
        <taxon>Polyporaceae</taxon>
        <taxon>Dichomitus</taxon>
    </lineage>
</organism>